<proteinExistence type="predicted"/>
<dbReference type="Gene3D" id="2.60.120.200">
    <property type="match status" value="2"/>
</dbReference>
<reference evidence="4 5" key="1">
    <citation type="submission" date="2022-11" db="EMBL/GenBank/DDBJ databases">
        <title>Whole genome sequence of Eschrichtius robustus ER-17-0199.</title>
        <authorList>
            <person name="Bruniche-Olsen A."/>
            <person name="Black A.N."/>
            <person name="Fields C.J."/>
            <person name="Walden K."/>
            <person name="Dewoody J.A."/>
        </authorList>
    </citation>
    <scope>NUCLEOTIDE SEQUENCE [LARGE SCALE GENOMIC DNA]</scope>
    <source>
        <strain evidence="4">ER-17-0199</strain>
        <tissue evidence="4">Blubber</tissue>
    </source>
</reference>
<sequence>MTLQQPEALCAVDRAPEYVPNARQFGLAEGSHVVLPFNQLAVRKRSSEPCCGHDRAWWCRPLQALSGISALGTSRLLCSSGCEMPSIRTSTHIASSEPHLELRGCTPNCLDISTLSVQLSIRTFASSGLVYYMAHQNQVDYATLQLHGGRLHFMFDLGKGRTKVSHPALLSDGQWHTVKTEYFKRKGFMTVDGQESPMVTTGGDATTLDVEGKLYLGGLPSEYRARNIGNITHSIPACIGEVTVNSKQLDKDSPVSASAVNRCYTAAQEGTFFEGSGYAALVKEGYKVRSDVNITLEFRTSSENGVLLGVSSAKVDAIGLEIVNGKVSNFLCYHLLQ</sequence>
<comment type="caution">
    <text evidence="2">Lacks conserved residue(s) required for the propagation of feature annotation.</text>
</comment>
<evidence type="ECO:0000259" key="3">
    <source>
        <dbReference type="PROSITE" id="PS50025"/>
    </source>
</evidence>
<dbReference type="PROSITE" id="PS50025">
    <property type="entry name" value="LAM_G_DOMAIN"/>
    <property type="match status" value="1"/>
</dbReference>
<evidence type="ECO:0000313" key="4">
    <source>
        <dbReference type="EMBL" id="KAJ8776639.1"/>
    </source>
</evidence>
<name>A0AB34GA53_ESCRO</name>
<dbReference type="SMART" id="SM00282">
    <property type="entry name" value="LamG"/>
    <property type="match status" value="1"/>
</dbReference>
<keyword evidence="5" id="KW-1185">Reference proteome</keyword>
<comment type="caution">
    <text evidence="4">The sequence shown here is derived from an EMBL/GenBank/DDBJ whole genome shotgun (WGS) entry which is preliminary data.</text>
</comment>
<dbReference type="PANTHER" id="PTHR15036">
    <property type="entry name" value="PIKACHURIN-LIKE PROTEIN"/>
    <property type="match status" value="1"/>
</dbReference>
<evidence type="ECO:0000256" key="2">
    <source>
        <dbReference type="PROSITE-ProRule" id="PRU00122"/>
    </source>
</evidence>
<dbReference type="EMBL" id="JAIQCJ010002358">
    <property type="protein sequence ID" value="KAJ8776639.1"/>
    <property type="molecule type" value="Genomic_DNA"/>
</dbReference>
<dbReference type="InterPro" id="IPR001791">
    <property type="entry name" value="Laminin_G"/>
</dbReference>
<dbReference type="InterPro" id="IPR050372">
    <property type="entry name" value="Neurexin-related_CASP"/>
</dbReference>
<dbReference type="InterPro" id="IPR013320">
    <property type="entry name" value="ConA-like_dom_sf"/>
</dbReference>
<dbReference type="PANTHER" id="PTHR15036:SF81">
    <property type="entry name" value="LAMININ SUBUNIT ALPHA-1"/>
    <property type="match status" value="1"/>
</dbReference>
<protein>
    <recommendedName>
        <fullName evidence="3">Laminin G domain-containing protein</fullName>
    </recommendedName>
</protein>
<dbReference type="SUPFAM" id="SSF49899">
    <property type="entry name" value="Concanavalin A-like lectins/glucanases"/>
    <property type="match status" value="2"/>
</dbReference>
<accession>A0AB34GA53</accession>
<dbReference type="FunFam" id="2.60.120.200:FF:000127">
    <property type="entry name" value="Laminin subunit alpha 1"/>
    <property type="match status" value="1"/>
</dbReference>
<dbReference type="AlphaFoldDB" id="A0AB34GA53"/>
<keyword evidence="1" id="KW-0677">Repeat</keyword>
<dbReference type="Proteomes" id="UP001159641">
    <property type="component" value="Unassembled WGS sequence"/>
</dbReference>
<evidence type="ECO:0000313" key="5">
    <source>
        <dbReference type="Proteomes" id="UP001159641"/>
    </source>
</evidence>
<dbReference type="CDD" id="cd00110">
    <property type="entry name" value="LamG"/>
    <property type="match status" value="2"/>
</dbReference>
<organism evidence="4 5">
    <name type="scientific">Eschrichtius robustus</name>
    <name type="common">California gray whale</name>
    <name type="synonym">Eschrichtius gibbosus</name>
    <dbReference type="NCBI Taxonomy" id="9764"/>
    <lineage>
        <taxon>Eukaryota</taxon>
        <taxon>Metazoa</taxon>
        <taxon>Chordata</taxon>
        <taxon>Craniata</taxon>
        <taxon>Vertebrata</taxon>
        <taxon>Euteleostomi</taxon>
        <taxon>Mammalia</taxon>
        <taxon>Eutheria</taxon>
        <taxon>Laurasiatheria</taxon>
        <taxon>Artiodactyla</taxon>
        <taxon>Whippomorpha</taxon>
        <taxon>Cetacea</taxon>
        <taxon>Mysticeti</taxon>
        <taxon>Eschrichtiidae</taxon>
        <taxon>Eschrichtius</taxon>
    </lineage>
</organism>
<feature type="domain" description="Laminin G" evidence="3">
    <location>
        <begin position="89"/>
        <end position="263"/>
    </location>
</feature>
<dbReference type="Pfam" id="PF00054">
    <property type="entry name" value="Laminin_G_1"/>
    <property type="match status" value="1"/>
</dbReference>
<evidence type="ECO:0000256" key="1">
    <source>
        <dbReference type="ARBA" id="ARBA00022737"/>
    </source>
</evidence>
<gene>
    <name evidence="4" type="ORF">J1605_015228</name>
</gene>